<reference evidence="1 2" key="1">
    <citation type="submission" date="2018-04" db="EMBL/GenBank/DDBJ databases">
        <authorList>
            <person name="Huttner S."/>
            <person name="Dainat J."/>
        </authorList>
    </citation>
    <scope>NUCLEOTIDE SEQUENCE [LARGE SCALE GENOMIC DNA]</scope>
</reference>
<evidence type="ECO:0000313" key="2">
    <source>
        <dbReference type="Proteomes" id="UP000289323"/>
    </source>
</evidence>
<accession>A0A3S4D7Z1</accession>
<dbReference type="AlphaFoldDB" id="A0A3S4D7Z1"/>
<protein>
    <submittedName>
        <fullName evidence="1">793d5978-a77f-4855-ae36-13bfd3a98c88</fullName>
    </submittedName>
</protein>
<sequence>MDLKQLASPLVEEAEQ</sequence>
<gene>
    <name evidence="1" type="ORF">TT172_LOCUS7630</name>
</gene>
<dbReference type="Proteomes" id="UP000289323">
    <property type="component" value="Unassembled WGS sequence"/>
</dbReference>
<organism evidence="1 2">
    <name type="scientific">Thermothielavioides terrestris</name>
    <dbReference type="NCBI Taxonomy" id="2587410"/>
    <lineage>
        <taxon>Eukaryota</taxon>
        <taxon>Fungi</taxon>
        <taxon>Dikarya</taxon>
        <taxon>Ascomycota</taxon>
        <taxon>Pezizomycotina</taxon>
        <taxon>Sordariomycetes</taxon>
        <taxon>Sordariomycetidae</taxon>
        <taxon>Sordariales</taxon>
        <taxon>Chaetomiaceae</taxon>
        <taxon>Thermothielavioides</taxon>
    </lineage>
</organism>
<proteinExistence type="predicted"/>
<name>A0A3S4D7Z1_9PEZI</name>
<evidence type="ECO:0000313" key="1">
    <source>
        <dbReference type="EMBL" id="SPQ25211.1"/>
    </source>
</evidence>
<dbReference type="EMBL" id="OUUZ01000015">
    <property type="protein sequence ID" value="SPQ25211.1"/>
    <property type="molecule type" value="Genomic_DNA"/>
</dbReference>